<keyword evidence="1" id="KW-0472">Membrane</keyword>
<sequence length="64" mass="6969">MSIIHSLSISDIGIFLLLSEACLERVLRSSQASSTPGLISVFFVSFSFLVFASLAKSFLLRSLD</sequence>
<protein>
    <submittedName>
        <fullName evidence="2">Uncharacterized protein</fullName>
    </submittedName>
</protein>
<proteinExistence type="predicted"/>
<evidence type="ECO:0000313" key="3">
    <source>
        <dbReference type="Proteomes" id="UP001610335"/>
    </source>
</evidence>
<evidence type="ECO:0000256" key="1">
    <source>
        <dbReference type="SAM" id="Phobius"/>
    </source>
</evidence>
<keyword evidence="1" id="KW-1133">Transmembrane helix</keyword>
<evidence type="ECO:0000313" key="2">
    <source>
        <dbReference type="EMBL" id="KAL2833365.1"/>
    </source>
</evidence>
<keyword evidence="1" id="KW-0812">Transmembrane</keyword>
<comment type="caution">
    <text evidence="2">The sequence shown here is derived from an EMBL/GenBank/DDBJ whole genome shotgun (WGS) entry which is preliminary data.</text>
</comment>
<keyword evidence="3" id="KW-1185">Reference proteome</keyword>
<feature type="transmembrane region" description="Helical" evidence="1">
    <location>
        <begin position="39"/>
        <end position="59"/>
    </location>
</feature>
<reference evidence="2 3" key="1">
    <citation type="submission" date="2024-07" db="EMBL/GenBank/DDBJ databases">
        <title>Section-level genome sequencing and comparative genomics of Aspergillus sections Usti and Cavernicolus.</title>
        <authorList>
            <consortium name="Lawrence Berkeley National Laboratory"/>
            <person name="Nybo J.L."/>
            <person name="Vesth T.C."/>
            <person name="Theobald S."/>
            <person name="Frisvad J.C."/>
            <person name="Larsen T.O."/>
            <person name="Kjaerboelling I."/>
            <person name="Rothschild-Mancinelli K."/>
            <person name="Lyhne E.K."/>
            <person name="Kogle M.E."/>
            <person name="Barry K."/>
            <person name="Clum A."/>
            <person name="Na H."/>
            <person name="Ledsgaard L."/>
            <person name="Lin J."/>
            <person name="Lipzen A."/>
            <person name="Kuo A."/>
            <person name="Riley R."/>
            <person name="Mondo S."/>
            <person name="LaButti K."/>
            <person name="Haridas S."/>
            <person name="Pangalinan J."/>
            <person name="Salamov A.A."/>
            <person name="Simmons B.A."/>
            <person name="Magnuson J.K."/>
            <person name="Chen J."/>
            <person name="Drula E."/>
            <person name="Henrissat B."/>
            <person name="Wiebenga A."/>
            <person name="Lubbers R.J."/>
            <person name="Gomes A.C."/>
            <person name="Makela M.R."/>
            <person name="Stajich J."/>
            <person name="Grigoriev I.V."/>
            <person name="Mortensen U.H."/>
            <person name="De vries R.P."/>
            <person name="Baker S.E."/>
            <person name="Andersen M.R."/>
        </authorList>
    </citation>
    <scope>NUCLEOTIDE SEQUENCE [LARGE SCALE GENOMIC DNA]</scope>
    <source>
        <strain evidence="2 3">CBS 600.67</strain>
    </source>
</reference>
<name>A0ABR4J012_9EURO</name>
<organism evidence="2 3">
    <name type="scientific">Aspergillus cavernicola</name>
    <dbReference type="NCBI Taxonomy" id="176166"/>
    <lineage>
        <taxon>Eukaryota</taxon>
        <taxon>Fungi</taxon>
        <taxon>Dikarya</taxon>
        <taxon>Ascomycota</taxon>
        <taxon>Pezizomycotina</taxon>
        <taxon>Eurotiomycetes</taxon>
        <taxon>Eurotiomycetidae</taxon>
        <taxon>Eurotiales</taxon>
        <taxon>Aspergillaceae</taxon>
        <taxon>Aspergillus</taxon>
        <taxon>Aspergillus subgen. Nidulantes</taxon>
    </lineage>
</organism>
<gene>
    <name evidence="2" type="ORF">BDW59DRAFT_138534</name>
</gene>
<dbReference type="EMBL" id="JBFXLS010000004">
    <property type="protein sequence ID" value="KAL2833365.1"/>
    <property type="molecule type" value="Genomic_DNA"/>
</dbReference>
<accession>A0ABR4J012</accession>
<dbReference type="Proteomes" id="UP001610335">
    <property type="component" value="Unassembled WGS sequence"/>
</dbReference>